<keyword evidence="1" id="KW-1133">Transmembrane helix</keyword>
<feature type="transmembrane region" description="Helical" evidence="1">
    <location>
        <begin position="95"/>
        <end position="115"/>
    </location>
</feature>
<evidence type="ECO:0000313" key="3">
    <source>
        <dbReference type="Proteomes" id="UP000321363"/>
    </source>
</evidence>
<evidence type="ECO:0000256" key="1">
    <source>
        <dbReference type="SAM" id="Phobius"/>
    </source>
</evidence>
<sequence length="116" mass="13572">MLWIIYLGLLGTTAIFFLIKGMYKTKLTKVDFVISIITWIGLFGFVTNIQILTPLVWKIVFFGGIAWDIFFGLFIQDHYEDEDFEEIPKTVRIVLSFLMLVILIGPLYYGLYHYAF</sequence>
<keyword evidence="1" id="KW-0472">Membrane</keyword>
<protein>
    <submittedName>
        <fullName evidence="2">Uncharacterized protein</fullName>
    </submittedName>
</protein>
<feature type="transmembrane region" description="Helical" evidence="1">
    <location>
        <begin position="30"/>
        <end position="49"/>
    </location>
</feature>
<keyword evidence="1" id="KW-0812">Transmembrane</keyword>
<name>A0A5C6W0F7_9BACI</name>
<evidence type="ECO:0000313" key="2">
    <source>
        <dbReference type="EMBL" id="TXC90798.1"/>
    </source>
</evidence>
<dbReference type="AlphaFoldDB" id="A0A5C6W0F7"/>
<organism evidence="2 3">
    <name type="scientific">Metabacillus litoralis</name>
    <dbReference type="NCBI Taxonomy" id="152268"/>
    <lineage>
        <taxon>Bacteria</taxon>
        <taxon>Bacillati</taxon>
        <taxon>Bacillota</taxon>
        <taxon>Bacilli</taxon>
        <taxon>Bacillales</taxon>
        <taxon>Bacillaceae</taxon>
        <taxon>Metabacillus</taxon>
    </lineage>
</organism>
<proteinExistence type="predicted"/>
<dbReference type="EMBL" id="VOQF01000006">
    <property type="protein sequence ID" value="TXC90798.1"/>
    <property type="molecule type" value="Genomic_DNA"/>
</dbReference>
<dbReference type="Proteomes" id="UP000321363">
    <property type="component" value="Unassembled WGS sequence"/>
</dbReference>
<gene>
    <name evidence="2" type="ORF">FS935_10830</name>
</gene>
<reference evidence="2 3" key="1">
    <citation type="journal article" date="2005" name="Int. J. Syst. Evol. Microbiol.">
        <title>Bacillus litoralis sp. nov., isolated from a tidal flat of the Yellow Sea in Korea.</title>
        <authorList>
            <person name="Yoon J.H."/>
            <person name="Oh T.K."/>
        </authorList>
    </citation>
    <scope>NUCLEOTIDE SEQUENCE [LARGE SCALE GENOMIC DNA]</scope>
    <source>
        <strain evidence="2 3">SW-211</strain>
    </source>
</reference>
<comment type="caution">
    <text evidence="2">The sequence shown here is derived from an EMBL/GenBank/DDBJ whole genome shotgun (WGS) entry which is preliminary data.</text>
</comment>
<keyword evidence="3" id="KW-1185">Reference proteome</keyword>
<feature type="transmembrane region" description="Helical" evidence="1">
    <location>
        <begin position="55"/>
        <end position="75"/>
    </location>
</feature>
<feature type="transmembrane region" description="Helical" evidence="1">
    <location>
        <begin position="6"/>
        <end position="23"/>
    </location>
</feature>
<accession>A0A5C6W0F7</accession>
<dbReference type="OrthoDB" id="2427663at2"/>